<evidence type="ECO:0000256" key="2">
    <source>
        <dbReference type="ARBA" id="ARBA00022598"/>
    </source>
</evidence>
<dbReference type="PRINTS" id="PR01045">
    <property type="entry name" value="TRNASYNTHGB"/>
</dbReference>
<dbReference type="AlphaFoldDB" id="A0A347VSH4"/>
<dbReference type="GO" id="GO:0005829">
    <property type="term" value="C:cytosol"/>
    <property type="evidence" value="ECO:0007669"/>
    <property type="project" value="TreeGrafter"/>
</dbReference>
<evidence type="ECO:0000256" key="3">
    <source>
        <dbReference type="ARBA" id="ARBA00022741"/>
    </source>
</evidence>
<dbReference type="PANTHER" id="PTHR30075">
    <property type="entry name" value="GLYCYL-TRNA SYNTHETASE"/>
    <property type="match status" value="1"/>
</dbReference>
<dbReference type="PROSITE" id="PS50861">
    <property type="entry name" value="AA_TRNA_LIGASE_II_GLYAB"/>
    <property type="match status" value="1"/>
</dbReference>
<name>A0A347VSH4_9HELI</name>
<reference evidence="9 12" key="4">
    <citation type="submission" date="2019-12" db="EMBL/GenBank/DDBJ databases">
        <title>Multi-Generational Helicobacter saguini Isolates.</title>
        <authorList>
            <person name="Mannion A."/>
            <person name="Shen Z."/>
            <person name="Fox J.G."/>
        </authorList>
    </citation>
    <scope>NUCLEOTIDE SEQUENCE [LARGE SCALE GENOMIC DNA]</scope>
    <source>
        <strain evidence="9">16-048</strain>
        <strain evidence="12">16-048 (F4)</strain>
    </source>
</reference>
<accession>A0A347VSH4</accession>
<keyword evidence="2 8" id="KW-0436">Ligase</keyword>
<evidence type="ECO:0000313" key="9">
    <source>
        <dbReference type="EMBL" id="MWV69171.1"/>
    </source>
</evidence>
<gene>
    <name evidence="8" type="primary">glyS</name>
    <name evidence="9" type="ORF">DCO61_03860</name>
    <name evidence="10" type="ORF">LS64_006860</name>
</gene>
<evidence type="ECO:0000256" key="7">
    <source>
        <dbReference type="ARBA" id="ARBA00047937"/>
    </source>
</evidence>
<dbReference type="EMBL" id="JRMP02000009">
    <property type="protein sequence ID" value="TLD94211.1"/>
    <property type="molecule type" value="Genomic_DNA"/>
</dbReference>
<dbReference type="EC" id="6.1.1.14" evidence="8"/>
<evidence type="ECO:0000313" key="12">
    <source>
        <dbReference type="Proteomes" id="UP000477070"/>
    </source>
</evidence>
<keyword evidence="3 8" id="KW-0547">Nucleotide-binding</keyword>
<dbReference type="InterPro" id="IPR015944">
    <property type="entry name" value="Gly-tRNA-synth_bsu"/>
</dbReference>
<evidence type="ECO:0000256" key="6">
    <source>
        <dbReference type="ARBA" id="ARBA00023146"/>
    </source>
</evidence>
<dbReference type="EMBL" id="QBIU01000001">
    <property type="protein sequence ID" value="MWV69171.1"/>
    <property type="molecule type" value="Genomic_DNA"/>
</dbReference>
<comment type="similarity">
    <text evidence="1 8">Belongs to the class-II aminoacyl-tRNA synthetase family.</text>
</comment>
<evidence type="ECO:0000256" key="1">
    <source>
        <dbReference type="ARBA" id="ARBA00008226"/>
    </source>
</evidence>
<evidence type="ECO:0000313" key="11">
    <source>
        <dbReference type="Proteomes" id="UP000029714"/>
    </source>
</evidence>
<reference evidence="10 11" key="1">
    <citation type="journal article" date="2014" name="Genome Announc.">
        <title>Draft genome sequences of eight enterohepatic helicobacter species isolated from both laboratory and wild rodents.</title>
        <authorList>
            <person name="Sheh A."/>
            <person name="Shen Z."/>
            <person name="Fox J.G."/>
        </authorList>
    </citation>
    <scope>NUCLEOTIDE SEQUENCE [LARGE SCALE GENOMIC DNA]</scope>
    <source>
        <strain evidence="10 11">MIT 97-6194</strain>
    </source>
</reference>
<reference evidence="10" key="3">
    <citation type="submission" date="2018-04" db="EMBL/GenBank/DDBJ databases">
        <authorList>
            <person name="Sheh A."/>
            <person name="Shen Z."/>
            <person name="Mannion A.J."/>
            <person name="Fox J.G."/>
        </authorList>
    </citation>
    <scope>NUCLEOTIDE SEQUENCE</scope>
    <source>
        <strain evidence="10">MIT 97-6194</strain>
    </source>
</reference>
<dbReference type="GO" id="GO:0005524">
    <property type="term" value="F:ATP binding"/>
    <property type="evidence" value="ECO:0007669"/>
    <property type="project" value="UniProtKB-UniRule"/>
</dbReference>
<dbReference type="RefSeq" id="WP_034573233.1">
    <property type="nucleotide sequence ID" value="NZ_JRMP02000009.1"/>
</dbReference>
<protein>
    <recommendedName>
        <fullName evidence="8">Glycine--tRNA ligase beta subunit</fullName>
        <ecNumber evidence="8">6.1.1.14</ecNumber>
    </recommendedName>
    <alternativeName>
        <fullName evidence="8">Glycyl-tRNA synthetase beta subunit</fullName>
        <shortName evidence="8">GlyRS</shortName>
    </alternativeName>
</protein>
<evidence type="ECO:0000313" key="10">
    <source>
        <dbReference type="EMBL" id="TLD94211.1"/>
    </source>
</evidence>
<keyword evidence="4 8" id="KW-0067">ATP-binding</keyword>
<comment type="subunit">
    <text evidence="8">Tetramer of two alpha and two beta subunits.</text>
</comment>
<proteinExistence type="inferred from homology"/>
<reference evidence="10 11" key="2">
    <citation type="journal article" date="2016" name="Infect. Immun.">
        <title>Helicobacter saguini, a Novel Helicobacter Isolated from Cotton-Top Tamarins with Ulcerative Colitis, Has Proinflammatory Properties and Induces Typhlocolitis and Dysplasia in Gnotobiotic IL-10-/- Mice.</title>
        <authorList>
            <person name="Shen Z."/>
            <person name="Mannion A."/>
            <person name="Whary M.T."/>
            <person name="Muthupalani S."/>
            <person name="Sheh A."/>
            <person name="Feng Y."/>
            <person name="Gong G."/>
            <person name="Vandamme P."/>
            <person name="Holcombe H.R."/>
            <person name="Paster B.J."/>
            <person name="Fox J.G."/>
        </authorList>
    </citation>
    <scope>NUCLEOTIDE SEQUENCE [LARGE SCALE GENOMIC DNA]</scope>
    <source>
        <strain evidence="10 11">MIT 97-6194</strain>
    </source>
</reference>
<dbReference type="Proteomes" id="UP000477070">
    <property type="component" value="Unassembled WGS sequence"/>
</dbReference>
<keyword evidence="11" id="KW-1185">Reference proteome</keyword>
<keyword evidence="6 8" id="KW-0030">Aminoacyl-tRNA synthetase</keyword>
<sequence>MKTTTLLIEVFTEELPALPLLKAQDSIKQEWLKILSENNIESNVEFYFTPRRLVLIHSDFPTKSSEKKEQIYGAPVNIAYDSSGMPTRALNSFLEKNNIDKDALQTTFKDGKEVLFCEKITPGIESNSLLSTMVESWLKSLNFGKSMRWGDVVDGFIRPIRNICILLGDEFIKCDIFALDSNNEIFSHRQATNKSKKIKNLQEYTDFLNENGVILNQEKRREIILNQIQNIESKNNVNVEIDSDLLNEIVAITEFPTALMGSFSDKFLKVPQEMIITSMKENQRYFAVYKDDKLFNAFIVVSNAFVDDFSLIIKGNEKVLKARLHDAEFFYNNDLSAKMDFGNLDSILFMQGAGSLSEKIVRERELATQLVNLLKDSINITDCQVGEIMQALSIAKNDLLSQSVGEFPELQGIMGSYFAKDAGFNFEICRAIREQYLPNGLDSSLPTKKVSAIVNLAIKLDNLFTLFALSKIPTGSKDPFSLRRQAAGLLKICHQFDFDISISDICALSSAKHKSANLFAALLTFITERLYGIFAHINPSIVRSVLVRGFGIKSSFDKILALACYLDSVDIKEVISTFKRVSNILQEDISALDSIAVDISLFEAVESELYKALQDYKAKNIESLKLDSEGYLAKLQNLFALKPFLDKVFDNVLINTDDSRLKQNRIALISLVFKEFLTFGDMREISI</sequence>
<dbReference type="STRING" id="1548018.LS64_11630"/>
<dbReference type="OrthoDB" id="9775440at2"/>
<dbReference type="Proteomes" id="UP000029714">
    <property type="component" value="Unassembled WGS sequence"/>
</dbReference>
<dbReference type="GO" id="GO:0004820">
    <property type="term" value="F:glycine-tRNA ligase activity"/>
    <property type="evidence" value="ECO:0007669"/>
    <property type="project" value="UniProtKB-UniRule"/>
</dbReference>
<evidence type="ECO:0000256" key="5">
    <source>
        <dbReference type="ARBA" id="ARBA00022917"/>
    </source>
</evidence>
<evidence type="ECO:0000256" key="8">
    <source>
        <dbReference type="HAMAP-Rule" id="MF_00255"/>
    </source>
</evidence>
<comment type="subcellular location">
    <subcellularLocation>
        <location evidence="8">Cytoplasm</location>
    </subcellularLocation>
</comment>
<dbReference type="HAMAP" id="MF_00255">
    <property type="entry name" value="Gly_tRNA_synth_beta"/>
    <property type="match status" value="1"/>
</dbReference>
<dbReference type="InterPro" id="IPR006194">
    <property type="entry name" value="Gly-tRNA-synth_heterodimer"/>
</dbReference>
<comment type="catalytic activity">
    <reaction evidence="7 8">
        <text>tRNA(Gly) + glycine + ATP = glycyl-tRNA(Gly) + AMP + diphosphate</text>
        <dbReference type="Rhea" id="RHEA:16013"/>
        <dbReference type="Rhea" id="RHEA-COMP:9664"/>
        <dbReference type="Rhea" id="RHEA-COMP:9683"/>
        <dbReference type="ChEBI" id="CHEBI:30616"/>
        <dbReference type="ChEBI" id="CHEBI:33019"/>
        <dbReference type="ChEBI" id="CHEBI:57305"/>
        <dbReference type="ChEBI" id="CHEBI:78442"/>
        <dbReference type="ChEBI" id="CHEBI:78522"/>
        <dbReference type="ChEBI" id="CHEBI:456215"/>
        <dbReference type="EC" id="6.1.1.14"/>
    </reaction>
</comment>
<organism evidence="10 11">
    <name type="scientific">Helicobacter saguini</name>
    <dbReference type="NCBI Taxonomy" id="1548018"/>
    <lineage>
        <taxon>Bacteria</taxon>
        <taxon>Pseudomonadati</taxon>
        <taxon>Campylobacterota</taxon>
        <taxon>Epsilonproteobacteria</taxon>
        <taxon>Campylobacterales</taxon>
        <taxon>Helicobacteraceae</taxon>
        <taxon>Helicobacter</taxon>
    </lineage>
</organism>
<keyword evidence="8" id="KW-0963">Cytoplasm</keyword>
<comment type="caution">
    <text evidence="10">The sequence shown here is derived from an EMBL/GenBank/DDBJ whole genome shotgun (WGS) entry which is preliminary data.</text>
</comment>
<dbReference type="Pfam" id="PF02092">
    <property type="entry name" value="tRNA_synt_2f"/>
    <property type="match status" value="1"/>
</dbReference>
<keyword evidence="5 8" id="KW-0648">Protein biosynthesis</keyword>
<dbReference type="GO" id="GO:0006426">
    <property type="term" value="P:glycyl-tRNA aminoacylation"/>
    <property type="evidence" value="ECO:0007669"/>
    <property type="project" value="UniProtKB-UniRule"/>
</dbReference>
<dbReference type="PANTHER" id="PTHR30075:SF2">
    <property type="entry name" value="GLYCINE--TRNA LIGASE, CHLOROPLASTIC_MITOCHONDRIAL 2"/>
    <property type="match status" value="1"/>
</dbReference>
<dbReference type="NCBIfam" id="TIGR00211">
    <property type="entry name" value="glyS"/>
    <property type="match status" value="1"/>
</dbReference>
<evidence type="ECO:0000256" key="4">
    <source>
        <dbReference type="ARBA" id="ARBA00022840"/>
    </source>
</evidence>